<name>A0ABD2X5I0_9HYME</name>
<dbReference type="InterPro" id="IPR050889">
    <property type="entry name" value="Dendritic_Spine_Reg/Scaffold"/>
</dbReference>
<dbReference type="PANTHER" id="PTHR24166">
    <property type="entry name" value="ROLLING PEBBLES, ISOFORM B"/>
    <property type="match status" value="1"/>
</dbReference>
<dbReference type="PANTHER" id="PTHR24166:SF48">
    <property type="entry name" value="PROTEIN VAPYRIN"/>
    <property type="match status" value="1"/>
</dbReference>
<dbReference type="SMART" id="SM00248">
    <property type="entry name" value="ANK"/>
    <property type="match status" value="3"/>
</dbReference>
<reference evidence="4 5" key="1">
    <citation type="journal article" date="2024" name="bioRxiv">
        <title>A reference genome for Trichogramma kaykai: A tiny desert-dwelling parasitoid wasp with competing sex-ratio distorters.</title>
        <authorList>
            <person name="Culotta J."/>
            <person name="Lindsey A.R."/>
        </authorList>
    </citation>
    <scope>NUCLEOTIDE SEQUENCE [LARGE SCALE GENOMIC DNA]</scope>
    <source>
        <strain evidence="4 5">KSX58</strain>
    </source>
</reference>
<evidence type="ECO:0000256" key="2">
    <source>
        <dbReference type="ARBA" id="ARBA00023043"/>
    </source>
</evidence>
<keyword evidence="2 3" id="KW-0040">ANK repeat</keyword>
<evidence type="ECO:0000256" key="1">
    <source>
        <dbReference type="ARBA" id="ARBA00022737"/>
    </source>
</evidence>
<keyword evidence="1" id="KW-0677">Repeat</keyword>
<feature type="repeat" description="ANK" evidence="3">
    <location>
        <begin position="101"/>
        <end position="133"/>
    </location>
</feature>
<dbReference type="PROSITE" id="PS50088">
    <property type="entry name" value="ANK_REPEAT"/>
    <property type="match status" value="1"/>
</dbReference>
<dbReference type="Proteomes" id="UP001627154">
    <property type="component" value="Unassembled WGS sequence"/>
</dbReference>
<proteinExistence type="predicted"/>
<accession>A0ABD2X5I0</accession>
<evidence type="ECO:0000313" key="4">
    <source>
        <dbReference type="EMBL" id="KAL3400218.1"/>
    </source>
</evidence>
<dbReference type="EMBL" id="JBJJXI010000051">
    <property type="protein sequence ID" value="KAL3400218.1"/>
    <property type="molecule type" value="Genomic_DNA"/>
</dbReference>
<keyword evidence="5" id="KW-1185">Reference proteome</keyword>
<gene>
    <name evidence="4" type="ORF">TKK_006112</name>
</gene>
<evidence type="ECO:0000256" key="3">
    <source>
        <dbReference type="PROSITE-ProRule" id="PRU00023"/>
    </source>
</evidence>
<dbReference type="Gene3D" id="1.25.40.20">
    <property type="entry name" value="Ankyrin repeat-containing domain"/>
    <property type="match status" value="1"/>
</dbReference>
<dbReference type="SUPFAM" id="SSF48403">
    <property type="entry name" value="Ankyrin repeat"/>
    <property type="match status" value="1"/>
</dbReference>
<dbReference type="PROSITE" id="PS50297">
    <property type="entry name" value="ANK_REP_REGION"/>
    <property type="match status" value="1"/>
</dbReference>
<dbReference type="InterPro" id="IPR002110">
    <property type="entry name" value="Ankyrin_rpt"/>
</dbReference>
<comment type="caution">
    <text evidence="4">The sequence shown here is derived from an EMBL/GenBank/DDBJ whole genome shotgun (WGS) entry which is preliminary data.</text>
</comment>
<dbReference type="AlphaFoldDB" id="A0ABD2X5I0"/>
<protein>
    <submittedName>
        <fullName evidence="4">Uncharacterized protein</fullName>
    </submittedName>
</protein>
<dbReference type="Pfam" id="PF12796">
    <property type="entry name" value="Ank_2"/>
    <property type="match status" value="1"/>
</dbReference>
<sequence>MAGDNSGTRSLSKFIESFWDFVLLTIIDWEDWCCWDQFLIRRFFFRSLLRKGAKLNWTDEDGWTHMHFLCKFLNDDDKVDEFFEKTYGNNQLAKINVVDRSGWTPLHWAVFLNDKIFVKLLLRKGANPNVADKNGQTPLHLICKRLDDDADFVRQFIDITARTDQLVQIDALDRKGWTPLRWALNSKHVKVADILRRRGARPKQLRKNYEKKWYLEGQNYVYLVLLCLFSLSAMYLDDTMRWSSSSRCVKYGNLYRCTSEFLWRDHRGNVGGFRDEVIADRAWFAQKKVVL</sequence>
<evidence type="ECO:0000313" key="5">
    <source>
        <dbReference type="Proteomes" id="UP001627154"/>
    </source>
</evidence>
<organism evidence="4 5">
    <name type="scientific">Trichogramma kaykai</name>
    <dbReference type="NCBI Taxonomy" id="54128"/>
    <lineage>
        <taxon>Eukaryota</taxon>
        <taxon>Metazoa</taxon>
        <taxon>Ecdysozoa</taxon>
        <taxon>Arthropoda</taxon>
        <taxon>Hexapoda</taxon>
        <taxon>Insecta</taxon>
        <taxon>Pterygota</taxon>
        <taxon>Neoptera</taxon>
        <taxon>Endopterygota</taxon>
        <taxon>Hymenoptera</taxon>
        <taxon>Apocrita</taxon>
        <taxon>Proctotrupomorpha</taxon>
        <taxon>Chalcidoidea</taxon>
        <taxon>Trichogrammatidae</taxon>
        <taxon>Trichogramma</taxon>
    </lineage>
</organism>
<dbReference type="InterPro" id="IPR036770">
    <property type="entry name" value="Ankyrin_rpt-contain_sf"/>
</dbReference>